<feature type="chain" id="PRO_5043560703" description="Phosphodiester glycosidase domain-containing protein" evidence="1">
    <location>
        <begin position="21"/>
        <end position="829"/>
    </location>
</feature>
<protein>
    <recommendedName>
        <fullName evidence="2">Phosphodiester glycosidase domain-containing protein</fullName>
    </recommendedName>
</protein>
<name>A0AAU9EPY6_9FIRM</name>
<proteinExistence type="predicted"/>
<dbReference type="InterPro" id="IPR018711">
    <property type="entry name" value="NAGPA"/>
</dbReference>
<dbReference type="Gene3D" id="2.60.120.430">
    <property type="entry name" value="Galactose-binding lectin"/>
    <property type="match status" value="1"/>
</dbReference>
<gene>
    <name evidence="3" type="ORF">HLPR_25550</name>
</gene>
<organism evidence="3 4">
    <name type="scientific">Helicovermis profundi</name>
    <dbReference type="NCBI Taxonomy" id="3065157"/>
    <lineage>
        <taxon>Bacteria</taxon>
        <taxon>Bacillati</taxon>
        <taxon>Bacillota</taxon>
        <taxon>Clostridia</taxon>
        <taxon>Helicovermis</taxon>
    </lineage>
</organism>
<keyword evidence="1" id="KW-0732">Signal</keyword>
<dbReference type="PANTHER" id="PTHR40446:SF2">
    <property type="entry name" value="N-ACETYLGLUCOSAMINE-1-PHOSPHODIESTER ALPHA-N-ACETYLGLUCOSAMINIDASE"/>
    <property type="match status" value="1"/>
</dbReference>
<keyword evidence="4" id="KW-1185">Reference proteome</keyword>
<evidence type="ECO:0000313" key="4">
    <source>
        <dbReference type="Proteomes" id="UP001321786"/>
    </source>
</evidence>
<evidence type="ECO:0000313" key="3">
    <source>
        <dbReference type="EMBL" id="BEP30224.1"/>
    </source>
</evidence>
<feature type="signal peptide" evidence="1">
    <location>
        <begin position="1"/>
        <end position="20"/>
    </location>
</feature>
<sequence>MKKYILIIVLILSTQITSFADYSTIYTSSNKEILSNGITYEKKSIFTDKGWINLNIMYADLNDKNTYADVLFNSGDITLRKPLSSLSLKENLVSSINGDFFDSSSKSTLGTILSNNKLISTGIHDGKFASFNISKDGIPFLENWKTAGIKLTNENSNTLMIEYKNKPYLEYNRAIIFDKNWRDYSYGNTLDKDIIEIVIKDDVITDIRKNLEKIKIPDKGYVISAVGRKISEIEKNFSLGDKISINYDDNFSNIKTSIGGGAIIVKNGQLETNLSLSIKGSHPRTAIGITKDRKKLILVQIDGRKSFNPGVSENELSNIMISLGAYNAINMDGGGSSEMLIKRSPLSDISIVNTPSDGNERKIFTGLGIFDNSPKEDISKLVSNLNDNLILNIPSSIKIWAEDVNHHRYELDKNDISITISGIKANITNDSVTPTSEGDGVLTIKYKDLILSKQVHSSDDIVDLKINNNILFLDPNETFKFNISAIDSSGHSYILNNKNLFFTLNGDIGTIDTLGTLSASHEKTKGIIRISFNNIDKYIPVVIGNDSILLDDFEDDKSLINFISYPENSKGYLKKIKFSYNNSFGYALNYDFTYTNKTRAAYLNYKEPITLPENTKKIGLWVFGNYGNSHWLRAKLSDETGKMYNITFEKNVNWKGWKYVEALLPKNIESPAKVERIYLVEDNSSLRDQNIIVIDDLSAILNPTIDFEIPKDKTNYKSYKFNDASSSLINEKNNLLSSINVNKNNDIYINKTMGNIRYIHIINSNGSIRENGYGQWLDLINLEENIKEKGLIIDFSDQLKFKDPNEEILFYKTLKNIKKSNNISILLIR</sequence>
<accession>A0AAU9EPY6</accession>
<dbReference type="EMBL" id="AP028654">
    <property type="protein sequence ID" value="BEP30224.1"/>
    <property type="molecule type" value="Genomic_DNA"/>
</dbReference>
<feature type="domain" description="Phosphodiester glycosidase" evidence="2">
    <location>
        <begin position="196"/>
        <end position="370"/>
    </location>
</feature>
<dbReference type="RefSeq" id="WP_338535823.1">
    <property type="nucleotide sequence ID" value="NZ_AP028654.1"/>
</dbReference>
<dbReference type="Pfam" id="PF09992">
    <property type="entry name" value="NAGPA"/>
    <property type="match status" value="1"/>
</dbReference>
<evidence type="ECO:0000259" key="2">
    <source>
        <dbReference type="Pfam" id="PF09992"/>
    </source>
</evidence>
<dbReference type="Proteomes" id="UP001321786">
    <property type="component" value="Chromosome"/>
</dbReference>
<reference evidence="3 4" key="1">
    <citation type="submission" date="2023-08" db="EMBL/GenBank/DDBJ databases">
        <title>Helicovermis profunda gen. nov., sp. nov., a novel mesophilic, fermentative bacterium within the Bacillota from a deep-sea hydrothermal vent chimney.</title>
        <authorList>
            <person name="Miyazaki U."/>
            <person name="Mizutani D."/>
            <person name="Hashimoto Y."/>
            <person name="Tame A."/>
            <person name="Sawayama S."/>
            <person name="Miyazaki J."/>
            <person name="Takai K."/>
            <person name="Nakagawa S."/>
        </authorList>
    </citation>
    <scope>NUCLEOTIDE SEQUENCE [LARGE SCALE GENOMIC DNA]</scope>
    <source>
        <strain evidence="3 4">S502</strain>
    </source>
</reference>
<evidence type="ECO:0000256" key="1">
    <source>
        <dbReference type="SAM" id="SignalP"/>
    </source>
</evidence>
<dbReference type="PANTHER" id="PTHR40446">
    <property type="entry name" value="N-ACETYLGLUCOSAMINE-1-PHOSPHODIESTER ALPHA-N-ACETYLGLUCOSAMINIDASE"/>
    <property type="match status" value="1"/>
</dbReference>
<dbReference type="AlphaFoldDB" id="A0AAU9EPY6"/>
<dbReference type="KEGG" id="hprf:HLPR_25550"/>